<dbReference type="NCBIfam" id="TIGR00254">
    <property type="entry name" value="GGDEF"/>
    <property type="match status" value="1"/>
</dbReference>
<dbReference type="InterPro" id="IPR029787">
    <property type="entry name" value="Nucleotide_cyclase"/>
</dbReference>
<dbReference type="InterPro" id="IPR001633">
    <property type="entry name" value="EAL_dom"/>
</dbReference>
<dbReference type="PROSITE" id="PS50883">
    <property type="entry name" value="EAL"/>
    <property type="match status" value="1"/>
</dbReference>
<dbReference type="Pfam" id="PF00990">
    <property type="entry name" value="GGDEF"/>
    <property type="match status" value="1"/>
</dbReference>
<reference evidence="6 7" key="1">
    <citation type="submission" date="2020-10" db="EMBL/GenBank/DDBJ databases">
        <title>Connecting structure to function with the recovery of over 1000 high-quality activated sludge metagenome-assembled genomes encoding full-length rRNA genes using long-read sequencing.</title>
        <authorList>
            <person name="Singleton C.M."/>
            <person name="Petriglieri F."/>
            <person name="Kristensen J.M."/>
            <person name="Kirkegaard R.H."/>
            <person name="Michaelsen T.Y."/>
            <person name="Andersen M.H."/>
            <person name="Karst S.M."/>
            <person name="Dueholm M.S."/>
            <person name="Nielsen P.H."/>
            <person name="Albertsen M."/>
        </authorList>
    </citation>
    <scope>NUCLEOTIDE SEQUENCE [LARGE SCALE GENOMIC DNA]</scope>
    <source>
        <strain evidence="6">EsbW_18-Q3-R4-48_BATAC.463</strain>
    </source>
</reference>
<dbReference type="PANTHER" id="PTHR44757">
    <property type="entry name" value="DIGUANYLATE CYCLASE DGCP"/>
    <property type="match status" value="1"/>
</dbReference>
<dbReference type="SMART" id="SM00091">
    <property type="entry name" value="PAS"/>
    <property type="match status" value="3"/>
</dbReference>
<evidence type="ECO:0000259" key="2">
    <source>
        <dbReference type="PROSITE" id="PS50112"/>
    </source>
</evidence>
<evidence type="ECO:0000313" key="7">
    <source>
        <dbReference type="Proteomes" id="UP000739411"/>
    </source>
</evidence>
<organism evidence="6 7">
    <name type="scientific">Candidatus Dechloromonas phosphorivorans</name>
    <dbReference type="NCBI Taxonomy" id="2899244"/>
    <lineage>
        <taxon>Bacteria</taxon>
        <taxon>Pseudomonadati</taxon>
        <taxon>Pseudomonadota</taxon>
        <taxon>Betaproteobacteria</taxon>
        <taxon>Rhodocyclales</taxon>
        <taxon>Azonexaceae</taxon>
        <taxon>Dechloromonas</taxon>
    </lineage>
</organism>
<feature type="domain" description="PAC" evidence="3">
    <location>
        <begin position="98"/>
        <end position="147"/>
    </location>
</feature>
<dbReference type="Gene3D" id="3.30.450.20">
    <property type="entry name" value="PAS domain"/>
    <property type="match status" value="3"/>
</dbReference>
<dbReference type="PROSITE" id="PS50112">
    <property type="entry name" value="PAS"/>
    <property type="match status" value="1"/>
</dbReference>
<feature type="domain" description="GGDEF" evidence="5">
    <location>
        <begin position="429"/>
        <end position="562"/>
    </location>
</feature>
<gene>
    <name evidence="6" type="ORF">IPJ38_14550</name>
</gene>
<dbReference type="InterPro" id="IPR035965">
    <property type="entry name" value="PAS-like_dom_sf"/>
</dbReference>
<dbReference type="Gene3D" id="3.30.70.270">
    <property type="match status" value="1"/>
</dbReference>
<dbReference type="Pfam" id="PF12860">
    <property type="entry name" value="PAS_7"/>
    <property type="match status" value="2"/>
</dbReference>
<evidence type="ECO:0000259" key="4">
    <source>
        <dbReference type="PROSITE" id="PS50883"/>
    </source>
</evidence>
<dbReference type="FunFam" id="3.30.70.270:FF:000001">
    <property type="entry name" value="Diguanylate cyclase domain protein"/>
    <property type="match status" value="1"/>
</dbReference>
<dbReference type="PROSITE" id="PS50887">
    <property type="entry name" value="GGDEF"/>
    <property type="match status" value="1"/>
</dbReference>
<comment type="catalytic activity">
    <reaction evidence="1">
        <text>3',3'-c-di-GMP + H2O = 5'-phosphoguanylyl(3'-&gt;5')guanosine + H(+)</text>
        <dbReference type="Rhea" id="RHEA:24902"/>
        <dbReference type="ChEBI" id="CHEBI:15377"/>
        <dbReference type="ChEBI" id="CHEBI:15378"/>
        <dbReference type="ChEBI" id="CHEBI:58754"/>
        <dbReference type="ChEBI" id="CHEBI:58805"/>
        <dbReference type="EC" id="3.1.4.52"/>
    </reaction>
    <physiologicalReaction direction="left-to-right" evidence="1">
        <dbReference type="Rhea" id="RHEA:24903"/>
    </physiologicalReaction>
</comment>
<dbReference type="AlphaFoldDB" id="A0A935K0W0"/>
<dbReference type="GO" id="GO:0071111">
    <property type="term" value="F:cyclic-guanylate-specific phosphodiesterase activity"/>
    <property type="evidence" value="ECO:0007669"/>
    <property type="project" value="UniProtKB-EC"/>
</dbReference>
<dbReference type="Proteomes" id="UP000739411">
    <property type="component" value="Unassembled WGS sequence"/>
</dbReference>
<evidence type="ECO:0000256" key="1">
    <source>
        <dbReference type="ARBA" id="ARBA00051114"/>
    </source>
</evidence>
<sequence length="829" mass="92662">MKVEASQSRETAEFRLRHKYLLAVLESMPQGISVFDHDLRLRVWNKGFLDVLNLPAEAVFDGVLFSELIRIPAMRGEYGPGDPEEHVKRITDLALKFEPHRFERTRPSGFTHLVQGEPLFMNEQLAGFITTYTDITERKRAEEKLQQQHDLLETIIESIPSAVSFFNRDKVLELHNQEFRRLLDIPESFLEHAPITLEMLFRFNAERGEYGPGEPNAIVQALLSRANTAEPHHFERTRPTGQSLDVRGAPLPNGGFVTIYTDISERRASEERELLAQKVFAHTPAGIIVTDQAQRIISANPAISLLSGYQVPEILGRSIFGLLELGNIWTIDQIQQEIDLHGTWNGEVDVQHKSGSVAPIGIRVNRINDAQLEQAAHYIWILADITERKQAEERVRQIAQTDSLTGLPNRLTLQIRLAQLLPEARRHQWQLAVMFIDLDRFKIINDTLGHQVGDELLRDVAIRLSRVVRETDFVARLGGDEFVILLPAISSPADAAIIANKIIGALSSSILTGPHELHTSPSIGISIFPDDGADGDAILKNADTAMYHAKAAGRNNYQFYAAEMNQTASERLDIEHKLRHAISRNELALCFQPQFCADGSHATGVEALIRWHHPTDGMISPARFIPIAEETGLIVEIGEWVLRNACREMKKWIDAGLKPIRIAVNVSARQLRRRDFCEVVAGVLAETGLPPELLELEITESSVMENPEEAIDILQRVGRMGVTLAIDDFGTGYSSLAYLKLFPIDHLKIDRSFVADIEVDLNDRAIAFGTIALAHSLGLNVIAEGVETDDQLELLRTNGCDEVQGYLFSKPLNSAAAYAFLHAYDNVSA</sequence>
<dbReference type="SMART" id="SM00267">
    <property type="entry name" value="GGDEF"/>
    <property type="match status" value="1"/>
</dbReference>
<dbReference type="Pfam" id="PF00563">
    <property type="entry name" value="EAL"/>
    <property type="match status" value="1"/>
</dbReference>
<dbReference type="InterPro" id="IPR000700">
    <property type="entry name" value="PAS-assoc_C"/>
</dbReference>
<dbReference type="CDD" id="cd01949">
    <property type="entry name" value="GGDEF"/>
    <property type="match status" value="1"/>
</dbReference>
<dbReference type="InterPro" id="IPR000014">
    <property type="entry name" value="PAS"/>
</dbReference>
<dbReference type="SUPFAM" id="SSF55073">
    <property type="entry name" value="Nucleotide cyclase"/>
    <property type="match status" value="1"/>
</dbReference>
<dbReference type="SUPFAM" id="SSF55785">
    <property type="entry name" value="PYP-like sensor domain (PAS domain)"/>
    <property type="match status" value="3"/>
</dbReference>
<dbReference type="CDD" id="cd00130">
    <property type="entry name" value="PAS"/>
    <property type="match status" value="1"/>
</dbReference>
<evidence type="ECO:0000259" key="3">
    <source>
        <dbReference type="PROSITE" id="PS50113"/>
    </source>
</evidence>
<dbReference type="EMBL" id="JADJMS010000032">
    <property type="protein sequence ID" value="MBK7416139.1"/>
    <property type="molecule type" value="Genomic_DNA"/>
</dbReference>
<dbReference type="SMART" id="SM00052">
    <property type="entry name" value="EAL"/>
    <property type="match status" value="1"/>
</dbReference>
<comment type="caution">
    <text evidence="6">The sequence shown here is derived from an EMBL/GenBank/DDBJ whole genome shotgun (WGS) entry which is preliminary data.</text>
</comment>
<dbReference type="GO" id="GO:0071732">
    <property type="term" value="P:cellular response to nitric oxide"/>
    <property type="evidence" value="ECO:0007669"/>
    <property type="project" value="UniProtKB-ARBA"/>
</dbReference>
<dbReference type="FunFam" id="3.20.20.450:FF:000001">
    <property type="entry name" value="Cyclic di-GMP phosphodiesterase yahA"/>
    <property type="match status" value="1"/>
</dbReference>
<dbReference type="Gene3D" id="3.20.20.450">
    <property type="entry name" value="EAL domain"/>
    <property type="match status" value="1"/>
</dbReference>
<accession>A0A935K0W0</accession>
<feature type="domain" description="PAS" evidence="2">
    <location>
        <begin position="272"/>
        <end position="325"/>
    </location>
</feature>
<dbReference type="InterPro" id="IPR052155">
    <property type="entry name" value="Biofilm_reg_signaling"/>
</dbReference>
<dbReference type="CDD" id="cd01948">
    <property type="entry name" value="EAL"/>
    <property type="match status" value="1"/>
</dbReference>
<protein>
    <submittedName>
        <fullName evidence="6">EAL domain-containing protein</fullName>
    </submittedName>
</protein>
<evidence type="ECO:0000259" key="5">
    <source>
        <dbReference type="PROSITE" id="PS50887"/>
    </source>
</evidence>
<feature type="domain" description="PAC" evidence="3">
    <location>
        <begin position="344"/>
        <end position="397"/>
    </location>
</feature>
<dbReference type="PROSITE" id="PS50113">
    <property type="entry name" value="PAC"/>
    <property type="match status" value="2"/>
</dbReference>
<name>A0A935K0W0_9RHOO</name>
<dbReference type="InterPro" id="IPR043128">
    <property type="entry name" value="Rev_trsase/Diguanyl_cyclase"/>
</dbReference>
<dbReference type="NCBIfam" id="TIGR00229">
    <property type="entry name" value="sensory_box"/>
    <property type="match status" value="1"/>
</dbReference>
<dbReference type="SUPFAM" id="SSF141868">
    <property type="entry name" value="EAL domain-like"/>
    <property type="match status" value="1"/>
</dbReference>
<dbReference type="PANTHER" id="PTHR44757:SF2">
    <property type="entry name" value="BIOFILM ARCHITECTURE MAINTENANCE PROTEIN MBAA"/>
    <property type="match status" value="1"/>
</dbReference>
<feature type="domain" description="EAL" evidence="4">
    <location>
        <begin position="571"/>
        <end position="825"/>
    </location>
</feature>
<dbReference type="InterPro" id="IPR000160">
    <property type="entry name" value="GGDEF_dom"/>
</dbReference>
<evidence type="ECO:0000313" key="6">
    <source>
        <dbReference type="EMBL" id="MBK7416139.1"/>
    </source>
</evidence>
<dbReference type="Pfam" id="PF13426">
    <property type="entry name" value="PAS_9"/>
    <property type="match status" value="1"/>
</dbReference>
<proteinExistence type="predicted"/>
<dbReference type="InterPro" id="IPR035919">
    <property type="entry name" value="EAL_sf"/>
</dbReference>